<keyword evidence="6" id="KW-0496">Mitochondrion</keyword>
<dbReference type="Gene3D" id="4.10.640.10">
    <property type="entry name" value="Ribosomal protein S18"/>
    <property type="match status" value="1"/>
</dbReference>
<dbReference type="Proteomes" id="UP001558652">
    <property type="component" value="Unassembled WGS sequence"/>
</dbReference>
<dbReference type="PANTHER" id="PTHR13329">
    <property type="entry name" value="MITOCHONDRIAL RIBOSOMAL PROTEIN S18B"/>
    <property type="match status" value="1"/>
</dbReference>
<keyword evidence="7" id="KW-0687">Ribonucleoprotein</keyword>
<dbReference type="InterPro" id="IPR001648">
    <property type="entry name" value="Ribosomal_bS18"/>
</dbReference>
<dbReference type="FunFam" id="4.10.640.10:FF:000008">
    <property type="entry name" value="28S ribosomal protein S18b, mitochondrial"/>
    <property type="match status" value="1"/>
</dbReference>
<accession>A0ABD0Y8M4</accession>
<dbReference type="Pfam" id="PF01084">
    <property type="entry name" value="Ribosomal_S18"/>
    <property type="match status" value="1"/>
</dbReference>
<keyword evidence="12" id="KW-1185">Reference proteome</keyword>
<keyword evidence="5" id="KW-0689">Ribosomal protein</keyword>
<evidence type="ECO:0000256" key="8">
    <source>
        <dbReference type="ARBA" id="ARBA00032055"/>
    </source>
</evidence>
<evidence type="ECO:0000313" key="11">
    <source>
        <dbReference type="EMBL" id="KAL1123706.1"/>
    </source>
</evidence>
<gene>
    <name evidence="11" type="ORF">AAG570_001479</name>
</gene>
<proteinExistence type="inferred from homology"/>
<comment type="subcellular location">
    <subcellularLocation>
        <location evidence="1">Mitochondrion</location>
    </subcellularLocation>
</comment>
<reference evidence="11 12" key="1">
    <citation type="submission" date="2024-07" db="EMBL/GenBank/DDBJ databases">
        <title>Chromosome-level genome assembly of the water stick insect Ranatra chinensis (Heteroptera: Nepidae).</title>
        <authorList>
            <person name="Liu X."/>
        </authorList>
    </citation>
    <scope>NUCLEOTIDE SEQUENCE [LARGE SCALE GENOMIC DNA]</scope>
    <source>
        <strain evidence="11">Cailab_2021Rc</strain>
        <tissue evidence="11">Muscle</tissue>
    </source>
</reference>
<feature type="non-terminal residue" evidence="11">
    <location>
        <position position="1"/>
    </location>
</feature>
<evidence type="ECO:0000256" key="9">
    <source>
        <dbReference type="ARBA" id="ARBA00035130"/>
    </source>
</evidence>
<evidence type="ECO:0000256" key="5">
    <source>
        <dbReference type="ARBA" id="ARBA00022980"/>
    </source>
</evidence>
<dbReference type="InterPro" id="IPR040054">
    <property type="entry name" value="MRPS18B"/>
</dbReference>
<dbReference type="InterPro" id="IPR036870">
    <property type="entry name" value="Ribosomal_bS18_sf"/>
</dbReference>
<comment type="similarity">
    <text evidence="2">Belongs to the bacterial ribosomal protein bS18 family. Mitochondrion-specific ribosomal protein mS40 subfamily.</text>
</comment>
<protein>
    <recommendedName>
        <fullName evidence="9">Small ribosomal subunit protein mS40</fullName>
    </recommendedName>
    <alternativeName>
        <fullName evidence="8">28S ribosomal protein S18-2, mitochondrial</fullName>
    </alternativeName>
    <alternativeName>
        <fullName evidence="10">28S ribosomal protein S18b, mitochondrial</fullName>
    </alternativeName>
</protein>
<dbReference type="EMBL" id="JBFDAA010000011">
    <property type="protein sequence ID" value="KAL1123706.1"/>
    <property type="molecule type" value="Genomic_DNA"/>
</dbReference>
<evidence type="ECO:0000313" key="12">
    <source>
        <dbReference type="Proteomes" id="UP001558652"/>
    </source>
</evidence>
<comment type="caution">
    <text evidence="11">The sequence shown here is derived from an EMBL/GenBank/DDBJ whole genome shotgun (WGS) entry which is preliminary data.</text>
</comment>
<evidence type="ECO:0000256" key="7">
    <source>
        <dbReference type="ARBA" id="ARBA00023274"/>
    </source>
</evidence>
<sequence length="123" mass="13999">GSAYAATYGSDPVWKNFRRNHKGHLPPTKTRRTCIRQGKLATGNPCPICRDEYLVIDAKNTDLLNQFISPHTGETLSYKVTGLCQKKHNNLLVAIKVARDCGLITFDVPFREYDYDLYRPVKL</sequence>
<keyword evidence="4" id="KW-0809">Transit peptide</keyword>
<organism evidence="11 12">
    <name type="scientific">Ranatra chinensis</name>
    <dbReference type="NCBI Taxonomy" id="642074"/>
    <lineage>
        <taxon>Eukaryota</taxon>
        <taxon>Metazoa</taxon>
        <taxon>Ecdysozoa</taxon>
        <taxon>Arthropoda</taxon>
        <taxon>Hexapoda</taxon>
        <taxon>Insecta</taxon>
        <taxon>Pterygota</taxon>
        <taxon>Neoptera</taxon>
        <taxon>Paraneoptera</taxon>
        <taxon>Hemiptera</taxon>
        <taxon>Heteroptera</taxon>
        <taxon>Panheteroptera</taxon>
        <taxon>Nepomorpha</taxon>
        <taxon>Nepidae</taxon>
        <taxon>Ranatrinae</taxon>
        <taxon>Ranatra</taxon>
    </lineage>
</organism>
<dbReference type="PANTHER" id="PTHR13329:SF2">
    <property type="entry name" value="SMALL RIBOSOMAL SUBUNIT PROTEIN MS40"/>
    <property type="match status" value="1"/>
</dbReference>
<dbReference type="GO" id="GO:0005763">
    <property type="term" value="C:mitochondrial small ribosomal subunit"/>
    <property type="evidence" value="ECO:0007669"/>
    <property type="project" value="UniProtKB-ARBA"/>
</dbReference>
<keyword evidence="3" id="KW-0597">Phosphoprotein</keyword>
<evidence type="ECO:0000256" key="1">
    <source>
        <dbReference type="ARBA" id="ARBA00004173"/>
    </source>
</evidence>
<evidence type="ECO:0000256" key="4">
    <source>
        <dbReference type="ARBA" id="ARBA00022946"/>
    </source>
</evidence>
<evidence type="ECO:0000256" key="2">
    <source>
        <dbReference type="ARBA" id="ARBA00006136"/>
    </source>
</evidence>
<evidence type="ECO:0000256" key="6">
    <source>
        <dbReference type="ARBA" id="ARBA00023128"/>
    </source>
</evidence>
<dbReference type="SUPFAM" id="SSF46911">
    <property type="entry name" value="Ribosomal protein S18"/>
    <property type="match status" value="1"/>
</dbReference>
<evidence type="ECO:0000256" key="3">
    <source>
        <dbReference type="ARBA" id="ARBA00022553"/>
    </source>
</evidence>
<name>A0ABD0Y8M4_9HEMI</name>
<dbReference type="AlphaFoldDB" id="A0ABD0Y8M4"/>
<evidence type="ECO:0000256" key="10">
    <source>
        <dbReference type="ARBA" id="ARBA00035515"/>
    </source>
</evidence>